<feature type="transmembrane region" description="Helical" evidence="7">
    <location>
        <begin position="114"/>
        <end position="134"/>
    </location>
</feature>
<protein>
    <submittedName>
        <fullName evidence="8">Nucleoside transporter</fullName>
    </submittedName>
</protein>
<feature type="transmembrane region" description="Helical" evidence="7">
    <location>
        <begin position="370"/>
        <end position="389"/>
    </location>
</feature>
<keyword evidence="6 7" id="KW-0472">Membrane</keyword>
<name>A0A0N0RRZ0_9BASI</name>
<feature type="transmembrane region" description="Helical" evidence="7">
    <location>
        <begin position="49"/>
        <end position="72"/>
    </location>
</feature>
<keyword evidence="5 7" id="KW-1133">Transmembrane helix</keyword>
<comment type="similarity">
    <text evidence="2">Belongs to the SLC29A/ENT transporter (TC 2.A.57) family.</text>
</comment>
<dbReference type="GO" id="GO:0000329">
    <property type="term" value="C:fungal-type vacuole membrane"/>
    <property type="evidence" value="ECO:0007669"/>
    <property type="project" value="TreeGrafter"/>
</dbReference>
<dbReference type="PRINTS" id="PR01130">
    <property type="entry name" value="DERENTRNSPRT"/>
</dbReference>
<evidence type="ECO:0000256" key="2">
    <source>
        <dbReference type="ARBA" id="ARBA00007965"/>
    </source>
</evidence>
<proteinExistence type="inferred from homology"/>
<feature type="transmembrane region" description="Helical" evidence="7">
    <location>
        <begin position="199"/>
        <end position="221"/>
    </location>
</feature>
<dbReference type="InterPro" id="IPR002259">
    <property type="entry name" value="Eqnu_transpt"/>
</dbReference>
<evidence type="ECO:0000256" key="4">
    <source>
        <dbReference type="ARBA" id="ARBA00022692"/>
    </source>
</evidence>
<keyword evidence="9" id="KW-1185">Reference proteome</keyword>
<dbReference type="GO" id="GO:0034257">
    <property type="term" value="F:nicotinamide riboside transmembrane transporter activity"/>
    <property type="evidence" value="ECO:0007669"/>
    <property type="project" value="TreeGrafter"/>
</dbReference>
<dbReference type="OrthoDB" id="10261753at2759"/>
<dbReference type="GO" id="GO:0015205">
    <property type="term" value="F:nucleobase transmembrane transporter activity"/>
    <property type="evidence" value="ECO:0007669"/>
    <property type="project" value="TreeGrafter"/>
</dbReference>
<feature type="transmembrane region" description="Helical" evidence="7">
    <location>
        <begin position="84"/>
        <end position="102"/>
    </location>
</feature>
<feature type="transmembrane region" description="Helical" evidence="7">
    <location>
        <begin position="336"/>
        <end position="358"/>
    </location>
</feature>
<evidence type="ECO:0000256" key="6">
    <source>
        <dbReference type="ARBA" id="ARBA00023136"/>
    </source>
</evidence>
<keyword evidence="4 7" id="KW-0812">Transmembrane</keyword>
<dbReference type="EMBL" id="LGAV01000007">
    <property type="protein sequence ID" value="KOS13045.1"/>
    <property type="molecule type" value="Genomic_DNA"/>
</dbReference>
<evidence type="ECO:0000313" key="9">
    <source>
        <dbReference type="Proteomes" id="UP000037751"/>
    </source>
</evidence>
<dbReference type="GeneID" id="28727872"/>
<dbReference type="Pfam" id="PF01733">
    <property type="entry name" value="Nucleoside_tran"/>
    <property type="match status" value="1"/>
</dbReference>
<evidence type="ECO:0000256" key="3">
    <source>
        <dbReference type="ARBA" id="ARBA00022448"/>
    </source>
</evidence>
<dbReference type="PANTHER" id="PTHR10332">
    <property type="entry name" value="EQUILIBRATIVE NUCLEOSIDE TRANSPORTER"/>
    <property type="match status" value="1"/>
</dbReference>
<reference evidence="8 9" key="1">
    <citation type="submission" date="2015-07" db="EMBL/GenBank/DDBJ databases">
        <title>Draft Genome Sequence of Malassezia furfur CBS1878 and Malassezia pachydermatis CBS1879.</title>
        <authorList>
            <person name="Triana S."/>
            <person name="Ohm R."/>
            <person name="Gonzalez A."/>
            <person name="DeCock H."/>
            <person name="Restrepo S."/>
            <person name="Celis A."/>
        </authorList>
    </citation>
    <scope>NUCLEOTIDE SEQUENCE [LARGE SCALE GENOMIC DNA]</scope>
    <source>
        <strain evidence="8 9">CBS 1879</strain>
    </source>
</reference>
<sequence>MPRPRTVRDRVVLVGCMLLGMSVLAPFNALISSIEYFHDAFRGTPLERVFSSGIITTFNATAVVCALLATLTGNTKRASPVTRIRFTLVACMVIDCVVLLTIALRGLDPPVHTYMYYMVLLAIAMAFALVQAYLQSATMVLCTHLDTDGHVMSYMLLGQAMNGVVGSIVNLLVSSMAAWRAGTADTDVDTSRKHAFQNAQAAIGVFGWTLLLQLITLDLFARMLRVPVVQSCVRSWMGDTHHDATMEGSDAMAWNHILRVQKRITLWSMSNFMLFAFTMLVYPGLTSRVRTVTENRWLENPGVFIALHIVAMNVGDLAGRRLPLLWPRLHIQRPSLALALSALRVLFIPAYLLCHMWASQPLTLPDSVFFLLTVVLGVTTGSCSTSFLISGPKSVQASAPDAREQTTLLASSESDAADQDTAVASMLMSFWILAGLTAGSFLSILMNAII</sequence>
<evidence type="ECO:0000256" key="5">
    <source>
        <dbReference type="ARBA" id="ARBA00022989"/>
    </source>
</evidence>
<evidence type="ECO:0000313" key="8">
    <source>
        <dbReference type="EMBL" id="KOS13045.1"/>
    </source>
</evidence>
<dbReference type="GO" id="GO:0005886">
    <property type="term" value="C:plasma membrane"/>
    <property type="evidence" value="ECO:0007669"/>
    <property type="project" value="TreeGrafter"/>
</dbReference>
<feature type="transmembrane region" description="Helical" evidence="7">
    <location>
        <begin position="297"/>
        <end position="315"/>
    </location>
</feature>
<dbReference type="Proteomes" id="UP000037751">
    <property type="component" value="Unassembled WGS sequence"/>
</dbReference>
<dbReference type="VEuPathDB" id="FungiDB:Malapachy_1493"/>
<evidence type="ECO:0000256" key="7">
    <source>
        <dbReference type="SAM" id="Phobius"/>
    </source>
</evidence>
<comment type="subcellular location">
    <subcellularLocation>
        <location evidence="1">Membrane</location>
        <topology evidence="1">Multi-pass membrane protein</topology>
    </subcellularLocation>
</comment>
<dbReference type="PANTHER" id="PTHR10332:SF88">
    <property type="entry name" value="EQUILIBRATIVE NUCLEOSIDE TRANSPORTER 1, ISOFORM A"/>
    <property type="match status" value="1"/>
</dbReference>
<feature type="transmembrane region" description="Helical" evidence="7">
    <location>
        <begin position="430"/>
        <end position="449"/>
    </location>
</feature>
<gene>
    <name evidence="8" type="ORF">Malapachy_1493</name>
</gene>
<accession>A0A0N0RRZ0</accession>
<organism evidence="8 9">
    <name type="scientific">Malassezia pachydermatis</name>
    <dbReference type="NCBI Taxonomy" id="77020"/>
    <lineage>
        <taxon>Eukaryota</taxon>
        <taxon>Fungi</taxon>
        <taxon>Dikarya</taxon>
        <taxon>Basidiomycota</taxon>
        <taxon>Ustilaginomycotina</taxon>
        <taxon>Malasseziomycetes</taxon>
        <taxon>Malasseziales</taxon>
        <taxon>Malasseziaceae</taxon>
        <taxon>Malassezia</taxon>
    </lineage>
</organism>
<feature type="transmembrane region" description="Helical" evidence="7">
    <location>
        <begin position="12"/>
        <end position="37"/>
    </location>
</feature>
<feature type="transmembrane region" description="Helical" evidence="7">
    <location>
        <begin position="264"/>
        <end position="285"/>
    </location>
</feature>
<dbReference type="RefSeq" id="XP_017990677.1">
    <property type="nucleotide sequence ID" value="XM_018135997.1"/>
</dbReference>
<evidence type="ECO:0000256" key="1">
    <source>
        <dbReference type="ARBA" id="ARBA00004141"/>
    </source>
</evidence>
<comment type="caution">
    <text evidence="8">The sequence shown here is derived from an EMBL/GenBank/DDBJ whole genome shotgun (WGS) entry which is preliminary data.</text>
</comment>
<feature type="transmembrane region" description="Helical" evidence="7">
    <location>
        <begin position="154"/>
        <end position="179"/>
    </location>
</feature>
<dbReference type="AlphaFoldDB" id="A0A0N0RRZ0"/>
<keyword evidence="3" id="KW-0813">Transport</keyword>